<sequence length="376" mass="43852">MHRKRWIWEQEKYPNFTYDRDLIESLHNKASFKQGKLSSYLSILDNKKLEEFKEEAIIDETMSTSAIESDYLKRESVRDSIRKKLGLLELYENTEYKTDNLVAIQFDVNSNYSQELEIEKIYSWHSSIFPTGYSEGIRINVASFRDEGEMNIVSSRGISSEKLYYTAPPSDILIDEVHEFLIWFNKTDDTLIKSAIAHLWFLIIHPFDDGNGRISRVIGDLILSRIENIQVSKIYSFSKSINKDKKNYYKALEATTGFKKKNDPLDITQWLIWFLETFIKSIDETLDKLAYIKIKTNFWDIHKDDNLNSRQQKVLNKILDIGVDNFEGGLTKSKYISISKTSSATATRDIKELLDKKCIYQIENTVGRGTKYSILI</sequence>
<evidence type="ECO:0000256" key="1">
    <source>
        <dbReference type="PIRSR" id="PIRSR640198-1"/>
    </source>
</evidence>
<dbReference type="Proteomes" id="UP000472839">
    <property type="component" value="Unassembled WGS sequence"/>
</dbReference>
<dbReference type="AlphaFoldDB" id="A0A6L4WVD0"/>
<dbReference type="Gene3D" id="1.10.3290.10">
    <property type="entry name" value="Fido-like domain"/>
    <property type="match status" value="1"/>
</dbReference>
<evidence type="ECO:0000256" key="2">
    <source>
        <dbReference type="PIRSR" id="PIRSR640198-2"/>
    </source>
</evidence>
<dbReference type="GO" id="GO:0005524">
    <property type="term" value="F:ATP binding"/>
    <property type="evidence" value="ECO:0007669"/>
    <property type="project" value="UniProtKB-KW"/>
</dbReference>
<comment type="caution">
    <text evidence="5">The sequence shown here is derived from an EMBL/GenBank/DDBJ whole genome shotgun (WGS) entry which is preliminary data.</text>
</comment>
<evidence type="ECO:0000259" key="3">
    <source>
        <dbReference type="PROSITE" id="PS51459"/>
    </source>
</evidence>
<proteinExistence type="predicted"/>
<name>A0A6L4WVD0_9BACT</name>
<organism evidence="5 7">
    <name type="scientific">Poseidonibacter ostreae</name>
    <dbReference type="NCBI Taxonomy" id="2654171"/>
    <lineage>
        <taxon>Bacteria</taxon>
        <taxon>Pseudomonadati</taxon>
        <taxon>Campylobacterota</taxon>
        <taxon>Epsilonproteobacteria</taxon>
        <taxon>Campylobacterales</taxon>
        <taxon>Arcobacteraceae</taxon>
        <taxon>Poseidonibacter</taxon>
    </lineage>
</organism>
<evidence type="ECO:0000313" key="6">
    <source>
        <dbReference type="Proteomes" id="UP000461010"/>
    </source>
</evidence>
<keyword evidence="2" id="KW-0547">Nucleotide-binding</keyword>
<dbReference type="InterPro" id="IPR036597">
    <property type="entry name" value="Fido-like_dom_sf"/>
</dbReference>
<gene>
    <name evidence="4" type="ORF">GBG18_11915</name>
    <name evidence="5" type="ORF">GBG19_03575</name>
</gene>
<feature type="domain" description="Fido" evidence="3">
    <location>
        <begin position="116"/>
        <end position="276"/>
    </location>
</feature>
<evidence type="ECO:0000313" key="5">
    <source>
        <dbReference type="EMBL" id="KAB7890317.1"/>
    </source>
</evidence>
<reference evidence="6 7" key="1">
    <citation type="submission" date="2019-10" db="EMBL/GenBank/DDBJ databases">
        <title>Poseidonibacter ostreae sp. nov., isolated from the gut of the Ostrea denselamellosa.</title>
        <authorList>
            <person name="Choi A."/>
        </authorList>
    </citation>
    <scope>NUCLEOTIDE SEQUENCE [LARGE SCALE GENOMIC DNA]</scope>
    <source>
        <strain evidence="5 7">SJOD-M-33</strain>
        <strain evidence="4 6">SJOD-M-5</strain>
    </source>
</reference>
<keyword evidence="2" id="KW-0067">ATP-binding</keyword>
<dbReference type="SUPFAM" id="SSF140931">
    <property type="entry name" value="Fic-like"/>
    <property type="match status" value="1"/>
</dbReference>
<evidence type="ECO:0000313" key="4">
    <source>
        <dbReference type="EMBL" id="KAB7888937.1"/>
    </source>
</evidence>
<dbReference type="Pfam" id="PF13776">
    <property type="entry name" value="DUF4172"/>
    <property type="match status" value="1"/>
</dbReference>
<dbReference type="InterPro" id="IPR003812">
    <property type="entry name" value="Fido"/>
</dbReference>
<dbReference type="PANTHER" id="PTHR13504">
    <property type="entry name" value="FIDO DOMAIN-CONTAINING PROTEIN DDB_G0283145"/>
    <property type="match status" value="1"/>
</dbReference>
<feature type="binding site" evidence="2">
    <location>
        <begin position="209"/>
        <end position="216"/>
    </location>
    <ligand>
        <name>ATP</name>
        <dbReference type="ChEBI" id="CHEBI:30616"/>
    </ligand>
</feature>
<dbReference type="RefSeq" id="WP_152191362.1">
    <property type="nucleotide sequence ID" value="NZ_WFKJ01000042.1"/>
</dbReference>
<accession>A0A6L4WVD0</accession>
<dbReference type="Proteomes" id="UP000461010">
    <property type="component" value="Unassembled WGS sequence"/>
</dbReference>
<protein>
    <submittedName>
        <fullName evidence="5">DUF4172 domain-containing protein</fullName>
    </submittedName>
</protein>
<evidence type="ECO:0000313" key="7">
    <source>
        <dbReference type="Proteomes" id="UP000472839"/>
    </source>
</evidence>
<dbReference type="InterPro" id="IPR040198">
    <property type="entry name" value="Fido_containing"/>
</dbReference>
<dbReference type="EMBL" id="WFKJ01000042">
    <property type="protein sequence ID" value="KAB7888937.1"/>
    <property type="molecule type" value="Genomic_DNA"/>
</dbReference>
<dbReference type="PANTHER" id="PTHR13504:SF33">
    <property type="entry name" value="FIC FAMILY PROTEIN"/>
    <property type="match status" value="1"/>
</dbReference>
<feature type="active site" evidence="1">
    <location>
        <position position="205"/>
    </location>
</feature>
<dbReference type="InterPro" id="IPR025230">
    <property type="entry name" value="DUF4172"/>
</dbReference>
<dbReference type="PROSITE" id="PS51459">
    <property type="entry name" value="FIDO"/>
    <property type="match status" value="1"/>
</dbReference>
<dbReference type="Pfam" id="PF02661">
    <property type="entry name" value="Fic"/>
    <property type="match status" value="1"/>
</dbReference>
<dbReference type="EMBL" id="WFKK01000006">
    <property type="protein sequence ID" value="KAB7890317.1"/>
    <property type="molecule type" value="Genomic_DNA"/>
</dbReference>
<keyword evidence="6" id="KW-1185">Reference proteome</keyword>